<dbReference type="CDD" id="cd07067">
    <property type="entry name" value="HP_PGM_like"/>
    <property type="match status" value="1"/>
</dbReference>
<dbReference type="AlphaFoldDB" id="A0A2G6E9P1"/>
<reference evidence="2 3" key="1">
    <citation type="submission" date="2017-10" db="EMBL/GenBank/DDBJ databases">
        <title>Novel microbial diversity and functional potential in the marine mammal oral microbiome.</title>
        <authorList>
            <person name="Dudek N.K."/>
            <person name="Sun C.L."/>
            <person name="Burstein D."/>
            <person name="Kantor R.S."/>
            <person name="Aliaga Goltsman D.S."/>
            <person name="Bik E.M."/>
            <person name="Thomas B.C."/>
            <person name="Banfield J.F."/>
            <person name="Relman D.A."/>
        </authorList>
    </citation>
    <scope>NUCLEOTIDE SEQUENCE [LARGE SCALE GENOMIC DNA]</scope>
    <source>
        <strain evidence="2">DOLZORAL124_49_17</strain>
    </source>
</reference>
<dbReference type="Pfam" id="PF00300">
    <property type="entry name" value="His_Phos_1"/>
    <property type="match status" value="1"/>
</dbReference>
<dbReference type="InterPro" id="IPR017578">
    <property type="entry name" value="Ribazole_CobC"/>
</dbReference>
<evidence type="ECO:0000313" key="3">
    <source>
        <dbReference type="Proteomes" id="UP000229740"/>
    </source>
</evidence>
<comment type="caution">
    <text evidence="2">The sequence shown here is derived from an EMBL/GenBank/DDBJ whole genome shotgun (WGS) entry which is preliminary data.</text>
</comment>
<sequence length="216" mass="24203">MPGSCSANKRADVLSGPCCLDVRAIAVEIYLIRHSQVAVAPGLCYGRSDVALADSYRDDWKKLYAKLPAASRVNRIFSSPLSRCQLFAKSLQCCGLRTDSRLTELNFGHWELRPWDAVERREFDVWSADIVNQRCPGGESYQDLFQRVCAFWAECAADRAKDDTVFVVTHSGIIRALLALILEMPLEKSLRLAIDFGGVTKVNFLQDVPIVAYINR</sequence>
<evidence type="ECO:0000313" key="2">
    <source>
        <dbReference type="EMBL" id="PID58790.1"/>
    </source>
</evidence>
<dbReference type="InterPro" id="IPR013078">
    <property type="entry name" value="His_Pase_superF_clade-1"/>
</dbReference>
<name>A0A2G6E9P1_9BACT</name>
<dbReference type="Gene3D" id="3.40.50.1240">
    <property type="entry name" value="Phosphoglycerate mutase-like"/>
    <property type="match status" value="1"/>
</dbReference>
<dbReference type="PANTHER" id="PTHR48100">
    <property type="entry name" value="BROAD-SPECIFICITY PHOSPHATASE YOR283W-RELATED"/>
    <property type="match status" value="1"/>
</dbReference>
<proteinExistence type="predicted"/>
<dbReference type="GO" id="GO:0009236">
    <property type="term" value="P:cobalamin biosynthetic process"/>
    <property type="evidence" value="ECO:0007669"/>
    <property type="project" value="UniProtKB-UniRule"/>
</dbReference>
<gene>
    <name evidence="2" type="primary">cobC</name>
    <name evidence="2" type="ORF">CSB45_01975</name>
</gene>
<dbReference type="PANTHER" id="PTHR48100:SF1">
    <property type="entry name" value="HISTIDINE PHOSPHATASE FAMILY PROTEIN-RELATED"/>
    <property type="match status" value="1"/>
</dbReference>
<evidence type="ECO:0000256" key="1">
    <source>
        <dbReference type="NCBIfam" id="TIGR03162"/>
    </source>
</evidence>
<dbReference type="GO" id="GO:0005737">
    <property type="term" value="C:cytoplasm"/>
    <property type="evidence" value="ECO:0007669"/>
    <property type="project" value="TreeGrafter"/>
</dbReference>
<accession>A0A2G6E9P1</accession>
<dbReference type="GO" id="GO:0043755">
    <property type="term" value="F:alpha-ribazole phosphatase activity"/>
    <property type="evidence" value="ECO:0007669"/>
    <property type="project" value="UniProtKB-UniRule"/>
</dbReference>
<dbReference type="EC" id="3.1.3.73" evidence="1"/>
<dbReference type="InterPro" id="IPR050275">
    <property type="entry name" value="PGM_Phosphatase"/>
</dbReference>
<dbReference type="InterPro" id="IPR029033">
    <property type="entry name" value="His_PPase_superfam"/>
</dbReference>
<protein>
    <recommendedName>
        <fullName evidence="1">Alpha-ribazole phosphatase</fullName>
        <ecNumber evidence="1">3.1.3.73</ecNumber>
    </recommendedName>
</protein>
<organism evidence="2 3">
    <name type="scientific">candidate division KSB3 bacterium</name>
    <dbReference type="NCBI Taxonomy" id="2044937"/>
    <lineage>
        <taxon>Bacteria</taxon>
        <taxon>candidate division KSB3</taxon>
    </lineage>
</organism>
<dbReference type="SMART" id="SM00855">
    <property type="entry name" value="PGAM"/>
    <property type="match status" value="1"/>
</dbReference>
<dbReference type="Proteomes" id="UP000229740">
    <property type="component" value="Unassembled WGS sequence"/>
</dbReference>
<dbReference type="NCBIfam" id="TIGR03162">
    <property type="entry name" value="ribazole_cobC"/>
    <property type="match status" value="1"/>
</dbReference>
<dbReference type="EMBL" id="PDPS01000021">
    <property type="protein sequence ID" value="PID58790.1"/>
    <property type="molecule type" value="Genomic_DNA"/>
</dbReference>
<dbReference type="SUPFAM" id="SSF53254">
    <property type="entry name" value="Phosphoglycerate mutase-like"/>
    <property type="match status" value="1"/>
</dbReference>